<name>A0A484RAS4_9ZZZZ</name>
<evidence type="ECO:0000313" key="3">
    <source>
        <dbReference type="EMBL" id="VFR57932.1"/>
    </source>
</evidence>
<proteinExistence type="predicted"/>
<evidence type="ECO:0000313" key="1">
    <source>
        <dbReference type="EMBL" id="VFR21576.1"/>
    </source>
</evidence>
<dbReference type="EMBL" id="CAADHY010000015">
    <property type="protein sequence ID" value="VFR21576.1"/>
    <property type="molecule type" value="Genomic_DNA"/>
</dbReference>
<organism evidence="2">
    <name type="scientific">plant metagenome</name>
    <dbReference type="NCBI Taxonomy" id="1297885"/>
    <lineage>
        <taxon>unclassified sequences</taxon>
        <taxon>metagenomes</taxon>
        <taxon>organismal metagenomes</taxon>
    </lineage>
</organism>
<sequence>MEFAPDKDFFRMHANMPSESHARRHTVAARANALATLLVIWYSTPEENRGTVLSEYHLLGLMELLQQMTQQLVAEVLRQA</sequence>
<reference evidence="2" key="1">
    <citation type="submission" date="2019-03" db="EMBL/GenBank/DDBJ databases">
        <authorList>
            <person name="Danneels B."/>
        </authorList>
    </citation>
    <scope>NUCLEOTIDE SEQUENCE</scope>
</reference>
<gene>
    <name evidence="1" type="ORF">AMP9_4028</name>
    <name evidence="2" type="ORF">ANT2_4577</name>
    <name evidence="3" type="ORF">ANT3_4553</name>
</gene>
<accession>A0A484RAS4</accession>
<dbReference type="EMBL" id="CAADIG010000024">
    <property type="protein sequence ID" value="VFR47538.1"/>
    <property type="molecule type" value="Genomic_DNA"/>
</dbReference>
<protein>
    <submittedName>
        <fullName evidence="2">Uncharacterized protein</fullName>
    </submittedName>
</protein>
<dbReference type="EMBL" id="CAADID010000002">
    <property type="protein sequence ID" value="VFR57932.1"/>
    <property type="molecule type" value="Genomic_DNA"/>
</dbReference>
<evidence type="ECO:0000313" key="2">
    <source>
        <dbReference type="EMBL" id="VFR47538.1"/>
    </source>
</evidence>
<dbReference type="AlphaFoldDB" id="A0A484RAS4"/>